<dbReference type="Pfam" id="PF08580">
    <property type="entry name" value="KAR9"/>
    <property type="match status" value="1"/>
</dbReference>
<feature type="region of interest" description="Disordered" evidence="1">
    <location>
        <begin position="333"/>
        <end position="537"/>
    </location>
</feature>
<dbReference type="Proteomes" id="UP001355207">
    <property type="component" value="Chromosome 3"/>
</dbReference>
<dbReference type="PANTHER" id="PTHR37271:SF1">
    <property type="entry name" value="KARYOGAMY PROTEIN KAR9"/>
    <property type="match status" value="1"/>
</dbReference>
<organism evidence="2 3">
    <name type="scientific">Kwoniella dendrophila CBS 6074</name>
    <dbReference type="NCBI Taxonomy" id="1295534"/>
    <lineage>
        <taxon>Eukaryota</taxon>
        <taxon>Fungi</taxon>
        <taxon>Dikarya</taxon>
        <taxon>Basidiomycota</taxon>
        <taxon>Agaricomycotina</taxon>
        <taxon>Tremellomycetes</taxon>
        <taxon>Tremellales</taxon>
        <taxon>Cryptococcaceae</taxon>
        <taxon>Kwoniella</taxon>
    </lineage>
</organism>
<feature type="compositionally biased region" description="Polar residues" evidence="1">
    <location>
        <begin position="518"/>
        <end position="537"/>
    </location>
</feature>
<dbReference type="PANTHER" id="PTHR37271">
    <property type="entry name" value="KARYOGAMY PROTEIN KAR9"/>
    <property type="match status" value="1"/>
</dbReference>
<dbReference type="GO" id="GO:0005938">
    <property type="term" value="C:cell cortex"/>
    <property type="evidence" value="ECO:0007669"/>
    <property type="project" value="TreeGrafter"/>
</dbReference>
<feature type="compositionally biased region" description="Polar residues" evidence="1">
    <location>
        <begin position="450"/>
        <end position="459"/>
    </location>
</feature>
<keyword evidence="3" id="KW-1185">Reference proteome</keyword>
<evidence type="ECO:0000313" key="3">
    <source>
        <dbReference type="Proteomes" id="UP001355207"/>
    </source>
</evidence>
<feature type="compositionally biased region" description="Polar residues" evidence="1">
    <location>
        <begin position="466"/>
        <end position="481"/>
    </location>
</feature>
<dbReference type="AlphaFoldDB" id="A0AAX4JT12"/>
<feature type="compositionally biased region" description="Polar residues" evidence="1">
    <location>
        <begin position="606"/>
        <end position="622"/>
    </location>
</feature>
<dbReference type="RefSeq" id="XP_066074525.1">
    <property type="nucleotide sequence ID" value="XM_066218428.1"/>
</dbReference>
<dbReference type="GO" id="GO:0043332">
    <property type="term" value="C:mating projection tip"/>
    <property type="evidence" value="ECO:0007669"/>
    <property type="project" value="TreeGrafter"/>
</dbReference>
<gene>
    <name evidence="2" type="ORF">L201_002654</name>
</gene>
<evidence type="ECO:0008006" key="4">
    <source>
        <dbReference type="Google" id="ProtNLM"/>
    </source>
</evidence>
<dbReference type="EMBL" id="CP144100">
    <property type="protein sequence ID" value="WWC87762.1"/>
    <property type="molecule type" value="Genomic_DNA"/>
</dbReference>
<feature type="region of interest" description="Disordered" evidence="1">
    <location>
        <begin position="556"/>
        <end position="672"/>
    </location>
</feature>
<protein>
    <recommendedName>
        <fullName evidence="4">GAR domain-containing protein</fullName>
    </recommendedName>
</protein>
<name>A0AAX4JT12_9TREE</name>
<dbReference type="InterPro" id="IPR013889">
    <property type="entry name" value="Karyogamy_KAR9"/>
</dbReference>
<proteinExistence type="predicted"/>
<dbReference type="GO" id="GO:0005816">
    <property type="term" value="C:spindle pole body"/>
    <property type="evidence" value="ECO:0007669"/>
    <property type="project" value="TreeGrafter"/>
</dbReference>
<accession>A0AAX4JT12</accession>
<feature type="compositionally biased region" description="Polar residues" evidence="1">
    <location>
        <begin position="562"/>
        <end position="571"/>
    </location>
</feature>
<evidence type="ECO:0000313" key="2">
    <source>
        <dbReference type="EMBL" id="WWC87762.1"/>
    </source>
</evidence>
<dbReference type="GeneID" id="91093326"/>
<feature type="region of interest" description="Disordered" evidence="1">
    <location>
        <begin position="41"/>
        <end position="64"/>
    </location>
</feature>
<evidence type="ECO:0000256" key="1">
    <source>
        <dbReference type="SAM" id="MobiDB-lite"/>
    </source>
</evidence>
<dbReference type="GO" id="GO:0030473">
    <property type="term" value="P:nuclear migration along microtubule"/>
    <property type="evidence" value="ECO:0007669"/>
    <property type="project" value="TreeGrafter"/>
</dbReference>
<feature type="compositionally biased region" description="Polar residues" evidence="1">
    <location>
        <begin position="344"/>
        <end position="353"/>
    </location>
</feature>
<feature type="compositionally biased region" description="Polar residues" evidence="1">
    <location>
        <begin position="370"/>
        <end position="391"/>
    </location>
</feature>
<sequence length="803" mass="88764">MSAASDEELAWVIQHMSLNDNNQGERSSLPDIKLDVLTNEPQKGLVSPKHIQSSNSVKDQDIEEDTLSQPLISTSNEENAGDSAFQELEKRIHTLSHEVAVLLDRIYEIQELRHSSIPSVPPVSASSAPSAPFRIDDLLSSLSDSTLLLRPQITSLSYAISLHTGTHTKILQDGLEEITDDWKKVEDEQRLLLEEIKEDGWLIRFRTTADQAEAMIDPLEKSLKECQAYVEKINMSQTHVPLKAEFDDQLSIERLQRLAKVHGSITRTYVPSINKILKMMDKSISDRPIKNGESLRRFGEMSQRWISLQKQIQQLNAKIRIIVSQRENGASHINSEQGMELLTDGTSPYSSAESRSDYFGYGSTVKSRESTASSYATNRTRESSYGTSPGYTPSHPSSISSGVSTTSTRTSARQSLPHTHTSPSVHPPSSYTTLSPDTALRPLPLRRRTSMVSAISASTAKEKPRWNSSPKIPTEPVQTPTMDRKLGILPRSVSPTPSNTSVGSSISRRLSRIPIASPTSRGVSGYSSPSARSDFGTDQVSLPGLAVSNSHSRTLIAEPSSAIRNPRQSQTHLERARMGLKTPEPARPRLSSTFSSFPRPTTITSGSITPNPRTRTVSSGSIPRTAPTGTGSGGRMSLGGSKNGTSAAPPSSFRITSPTPSGNGRALSRPSSRLSVMSYSKFDVNSNDLKPFKPSKYDSLDIEIQKRLDETDFKLFVSRLDESLKRGQRKNENEEWKGEFLFGKSEKPCSVKLLSIAGQKPGQEKRVKCLIRVAGQWLDLKFELERRMRVYQDELEVEDDETF</sequence>
<dbReference type="GO" id="GO:0051293">
    <property type="term" value="P:establishment of spindle localization"/>
    <property type="evidence" value="ECO:0007669"/>
    <property type="project" value="TreeGrafter"/>
</dbReference>
<reference evidence="2 3" key="1">
    <citation type="submission" date="2024-01" db="EMBL/GenBank/DDBJ databases">
        <title>Comparative genomics of Cryptococcus and Kwoniella reveals pathogenesis evolution and contrasting modes of karyotype evolution via chromosome fusion or intercentromeric recombination.</title>
        <authorList>
            <person name="Coelho M.A."/>
            <person name="David-Palma M."/>
            <person name="Shea T."/>
            <person name="Bowers K."/>
            <person name="McGinley-Smith S."/>
            <person name="Mohammad A.W."/>
            <person name="Gnirke A."/>
            <person name="Yurkov A.M."/>
            <person name="Nowrousian M."/>
            <person name="Sun S."/>
            <person name="Cuomo C.A."/>
            <person name="Heitman J."/>
        </authorList>
    </citation>
    <scope>NUCLEOTIDE SEQUENCE [LARGE SCALE GENOMIC DNA]</scope>
    <source>
        <strain evidence="2 3">CBS 6074</strain>
    </source>
</reference>
<feature type="compositionally biased region" description="Low complexity" evidence="1">
    <location>
        <begin position="588"/>
        <end position="605"/>
    </location>
</feature>
<feature type="compositionally biased region" description="Low complexity" evidence="1">
    <location>
        <begin position="392"/>
        <end position="433"/>
    </location>
</feature>
<feature type="compositionally biased region" description="Low complexity" evidence="1">
    <location>
        <begin position="501"/>
        <end position="517"/>
    </location>
</feature>
<feature type="compositionally biased region" description="Polar residues" evidence="1">
    <location>
        <begin position="643"/>
        <end position="662"/>
    </location>
</feature>